<dbReference type="GO" id="GO:0043565">
    <property type="term" value="F:sequence-specific DNA binding"/>
    <property type="evidence" value="ECO:0007669"/>
    <property type="project" value="InterPro"/>
</dbReference>
<name>A0A0G1NQH0_9BACT</name>
<reference evidence="1 2" key="1">
    <citation type="journal article" date="2015" name="Nature">
        <title>rRNA introns, odd ribosomes, and small enigmatic genomes across a large radiation of phyla.</title>
        <authorList>
            <person name="Brown C.T."/>
            <person name="Hug L.A."/>
            <person name="Thomas B.C."/>
            <person name="Sharon I."/>
            <person name="Castelle C.J."/>
            <person name="Singh A."/>
            <person name="Wilkins M.J."/>
            <person name="Williams K.H."/>
            <person name="Banfield J.F."/>
        </authorList>
    </citation>
    <scope>NUCLEOTIDE SEQUENCE [LARGE SCALE GENOMIC DNA]</scope>
</reference>
<proteinExistence type="predicted"/>
<evidence type="ECO:0000313" key="2">
    <source>
        <dbReference type="Proteomes" id="UP000034643"/>
    </source>
</evidence>
<protein>
    <submittedName>
        <fullName evidence="1">TrpR-related protein YerC/YecD</fullName>
    </submittedName>
</protein>
<dbReference type="Pfam" id="PF01371">
    <property type="entry name" value="Trp_repressor"/>
    <property type="match status" value="1"/>
</dbReference>
<accession>A0A0G1NQH0</accession>
<dbReference type="AlphaFoldDB" id="A0A0G1NQH0"/>
<dbReference type="Proteomes" id="UP000034643">
    <property type="component" value="Unassembled WGS sequence"/>
</dbReference>
<dbReference type="InterPro" id="IPR010921">
    <property type="entry name" value="Trp_repressor/repl_initiator"/>
</dbReference>
<dbReference type="InterPro" id="IPR038116">
    <property type="entry name" value="TrpR-like_sf"/>
</dbReference>
<organism evidence="1 2">
    <name type="scientific">Candidatus Woesebacteria bacterium GW2011_GWF1_46_13</name>
    <dbReference type="NCBI Taxonomy" id="1618602"/>
    <lineage>
        <taxon>Bacteria</taxon>
        <taxon>Candidatus Woeseibacteriota</taxon>
    </lineage>
</organism>
<evidence type="ECO:0000313" key="1">
    <source>
        <dbReference type="EMBL" id="KKU22572.1"/>
    </source>
</evidence>
<dbReference type="Gene3D" id="1.10.1270.10">
    <property type="entry name" value="TrpR-like"/>
    <property type="match status" value="1"/>
</dbReference>
<sequence length="117" mass="13446">MRVSEEKLHPSLKNQIIKTLAQTLVDLKDLEEAETFLKSFFNESELETFAKRLSIAYWLKKGRSYTNIKQNLKVSSATIASTQSLLNKTGVLLAIKKIEAEEWASVWAEKIKKFVNR</sequence>
<dbReference type="InterPro" id="IPR000831">
    <property type="entry name" value="Trp_repress"/>
</dbReference>
<dbReference type="EMBL" id="LCLV01000027">
    <property type="protein sequence ID" value="KKU22572.1"/>
    <property type="molecule type" value="Genomic_DNA"/>
</dbReference>
<dbReference type="SUPFAM" id="SSF48295">
    <property type="entry name" value="TrpR-like"/>
    <property type="match status" value="1"/>
</dbReference>
<gene>
    <name evidence="1" type="ORF">UX34_C0027G0003</name>
</gene>
<comment type="caution">
    <text evidence="1">The sequence shown here is derived from an EMBL/GenBank/DDBJ whole genome shotgun (WGS) entry which is preliminary data.</text>
</comment>
<dbReference type="GO" id="GO:0003700">
    <property type="term" value="F:DNA-binding transcription factor activity"/>
    <property type="evidence" value="ECO:0007669"/>
    <property type="project" value="InterPro"/>
</dbReference>